<comment type="caution">
    <text evidence="11">The sequence shown here is derived from an EMBL/GenBank/DDBJ whole genome shotgun (WGS) entry which is preliminary data.</text>
</comment>
<name>A0ABW1UMQ1_9LACO</name>
<feature type="domain" description="ABC transmembrane type-1" evidence="10">
    <location>
        <begin position="127"/>
        <end position="292"/>
    </location>
</feature>
<feature type="transmembrane region" description="Helical" evidence="8">
    <location>
        <begin position="12"/>
        <end position="36"/>
    </location>
</feature>
<dbReference type="InterPro" id="IPR011527">
    <property type="entry name" value="ABC1_TM_dom"/>
</dbReference>
<feature type="transmembrane region" description="Helical" evidence="8">
    <location>
        <begin position="227"/>
        <end position="247"/>
    </location>
</feature>
<dbReference type="SMART" id="SM00382">
    <property type="entry name" value="AAA"/>
    <property type="match status" value="1"/>
</dbReference>
<proteinExistence type="predicted"/>
<evidence type="ECO:0000259" key="10">
    <source>
        <dbReference type="PROSITE" id="PS50929"/>
    </source>
</evidence>
<evidence type="ECO:0000313" key="12">
    <source>
        <dbReference type="Proteomes" id="UP001596310"/>
    </source>
</evidence>
<sequence>MLIFKFGKKLKLINFLFWTALDSLQSVFMAFILGRFIAAATKANLTMFLQNSVIAVIGFLIFCGVSLLQVNAETRYVADANLEIKQIMITELLAEAPEKKLISANISFMTNDLKQLETNGIKAEMGIATNLLTFVFALVASLTYDIWTTLAFFVGSLVPLLISNLTQGRISSRGKEWSQANAGFTNRLKDVLTGQRTIRTYQAEANLGRKLLGQGAQLEHNLRRMNLTIGVANTLAYTVAMLTAMTFPFGVGVYRIILGALSLASFVSVMQLSNSVTNPLMAIVGANNQRQTVKEIQARVLTAKQNQARRAEEQAEANHAAAISDFHDLRLSQLAVTVDQHELFSQLDVKIAAGEKVLLTAPSGFGKSTLLAVLQDELVPSAGNYTFNGHPIADYSPTTVEEQFAWISQQPFAFDDTIKFNLTLGREFSVDQLQQALTNAGLAQFSTSEGLNYQVGENGQNLSGGELQRLEIARAQLYDRPIILADEATSSLDQQTAEQIHQLFMASQQTLIEVAHQVPDAHLKDYDQIIRLDQVTVHP</sequence>
<dbReference type="InterPro" id="IPR039421">
    <property type="entry name" value="Type_1_exporter"/>
</dbReference>
<keyword evidence="5 8" id="KW-1133">Transmembrane helix</keyword>
<reference evidence="12" key="1">
    <citation type="journal article" date="2019" name="Int. J. Syst. Evol. Microbiol.">
        <title>The Global Catalogue of Microorganisms (GCM) 10K type strain sequencing project: providing services to taxonomists for standard genome sequencing and annotation.</title>
        <authorList>
            <consortium name="The Broad Institute Genomics Platform"/>
            <consortium name="The Broad Institute Genome Sequencing Center for Infectious Disease"/>
            <person name="Wu L."/>
            <person name="Ma J."/>
        </authorList>
    </citation>
    <scope>NUCLEOTIDE SEQUENCE [LARGE SCALE GENOMIC DNA]</scope>
    <source>
        <strain evidence="12">CCM 8897</strain>
    </source>
</reference>
<dbReference type="Gene3D" id="3.40.50.300">
    <property type="entry name" value="P-loop containing nucleotide triphosphate hydrolases"/>
    <property type="match status" value="1"/>
</dbReference>
<feature type="transmembrane region" description="Helical" evidence="8">
    <location>
        <begin position="146"/>
        <end position="165"/>
    </location>
</feature>
<evidence type="ECO:0000256" key="3">
    <source>
        <dbReference type="ARBA" id="ARBA00022741"/>
    </source>
</evidence>
<evidence type="ECO:0000256" key="8">
    <source>
        <dbReference type="SAM" id="Phobius"/>
    </source>
</evidence>
<evidence type="ECO:0000256" key="7">
    <source>
        <dbReference type="SAM" id="Coils"/>
    </source>
</evidence>
<dbReference type="PROSITE" id="PS50929">
    <property type="entry name" value="ABC_TM1F"/>
    <property type="match status" value="1"/>
</dbReference>
<evidence type="ECO:0000256" key="5">
    <source>
        <dbReference type="ARBA" id="ARBA00022989"/>
    </source>
</evidence>
<dbReference type="InterPro" id="IPR003439">
    <property type="entry name" value="ABC_transporter-like_ATP-bd"/>
</dbReference>
<evidence type="ECO:0000256" key="6">
    <source>
        <dbReference type="ARBA" id="ARBA00023136"/>
    </source>
</evidence>
<evidence type="ECO:0000256" key="2">
    <source>
        <dbReference type="ARBA" id="ARBA00022692"/>
    </source>
</evidence>
<comment type="subcellular location">
    <subcellularLocation>
        <location evidence="1">Cell membrane</location>
        <topology evidence="1">Multi-pass membrane protein</topology>
    </subcellularLocation>
</comment>
<dbReference type="SUPFAM" id="SSF90123">
    <property type="entry name" value="ABC transporter transmembrane region"/>
    <property type="match status" value="1"/>
</dbReference>
<feature type="domain" description="ABC transporter" evidence="9">
    <location>
        <begin position="329"/>
        <end position="539"/>
    </location>
</feature>
<dbReference type="PANTHER" id="PTHR24221:SF654">
    <property type="entry name" value="ATP-BINDING CASSETTE SUB-FAMILY B MEMBER 6"/>
    <property type="match status" value="1"/>
</dbReference>
<dbReference type="GO" id="GO:0005524">
    <property type="term" value="F:ATP binding"/>
    <property type="evidence" value="ECO:0007669"/>
    <property type="project" value="UniProtKB-KW"/>
</dbReference>
<evidence type="ECO:0000259" key="9">
    <source>
        <dbReference type="PROSITE" id="PS50893"/>
    </source>
</evidence>
<organism evidence="11 12">
    <name type="scientific">Lapidilactobacillus achengensis</name>
    <dbReference type="NCBI Taxonomy" id="2486000"/>
    <lineage>
        <taxon>Bacteria</taxon>
        <taxon>Bacillati</taxon>
        <taxon>Bacillota</taxon>
        <taxon>Bacilli</taxon>
        <taxon>Lactobacillales</taxon>
        <taxon>Lactobacillaceae</taxon>
        <taxon>Lapidilactobacillus</taxon>
    </lineage>
</organism>
<dbReference type="CDD" id="cd03228">
    <property type="entry name" value="ABCC_MRP_Like"/>
    <property type="match status" value="1"/>
</dbReference>
<feature type="coiled-coil region" evidence="7">
    <location>
        <begin position="286"/>
        <end position="318"/>
    </location>
</feature>
<dbReference type="InterPro" id="IPR036640">
    <property type="entry name" value="ABC1_TM_sf"/>
</dbReference>
<dbReference type="Gene3D" id="1.20.1560.10">
    <property type="entry name" value="ABC transporter type 1, transmembrane domain"/>
    <property type="match status" value="1"/>
</dbReference>
<dbReference type="PANTHER" id="PTHR24221">
    <property type="entry name" value="ATP-BINDING CASSETTE SUB-FAMILY B"/>
    <property type="match status" value="1"/>
</dbReference>
<protein>
    <submittedName>
        <fullName evidence="11">ATP-binding cassette domain-containing protein</fullName>
    </submittedName>
</protein>
<dbReference type="Pfam" id="PF00005">
    <property type="entry name" value="ABC_tran"/>
    <property type="match status" value="1"/>
</dbReference>
<feature type="transmembrane region" description="Helical" evidence="8">
    <location>
        <begin position="123"/>
        <end position="140"/>
    </location>
</feature>
<gene>
    <name evidence="11" type="ORF">ACFQHW_02650</name>
</gene>
<keyword evidence="6 8" id="KW-0472">Membrane</keyword>
<keyword evidence="12" id="KW-1185">Reference proteome</keyword>
<keyword evidence="4 11" id="KW-0067">ATP-binding</keyword>
<dbReference type="SUPFAM" id="SSF52540">
    <property type="entry name" value="P-loop containing nucleoside triphosphate hydrolases"/>
    <property type="match status" value="1"/>
</dbReference>
<keyword evidence="3" id="KW-0547">Nucleotide-binding</keyword>
<evidence type="ECO:0000256" key="4">
    <source>
        <dbReference type="ARBA" id="ARBA00022840"/>
    </source>
</evidence>
<dbReference type="Proteomes" id="UP001596310">
    <property type="component" value="Unassembled WGS sequence"/>
</dbReference>
<keyword evidence="7" id="KW-0175">Coiled coil</keyword>
<dbReference type="RefSeq" id="WP_125601461.1">
    <property type="nucleotide sequence ID" value="NZ_JBHSSM010000007.1"/>
</dbReference>
<accession>A0ABW1UMQ1</accession>
<dbReference type="EMBL" id="JBHSSM010000007">
    <property type="protein sequence ID" value="MFC6314466.1"/>
    <property type="molecule type" value="Genomic_DNA"/>
</dbReference>
<dbReference type="PROSITE" id="PS50893">
    <property type="entry name" value="ABC_TRANSPORTER_2"/>
    <property type="match status" value="1"/>
</dbReference>
<keyword evidence="2 8" id="KW-0812">Transmembrane</keyword>
<dbReference type="InterPro" id="IPR027417">
    <property type="entry name" value="P-loop_NTPase"/>
</dbReference>
<evidence type="ECO:0000313" key="11">
    <source>
        <dbReference type="EMBL" id="MFC6314466.1"/>
    </source>
</evidence>
<feature type="transmembrane region" description="Helical" evidence="8">
    <location>
        <begin position="48"/>
        <end position="68"/>
    </location>
</feature>
<evidence type="ECO:0000256" key="1">
    <source>
        <dbReference type="ARBA" id="ARBA00004651"/>
    </source>
</evidence>
<dbReference type="InterPro" id="IPR003593">
    <property type="entry name" value="AAA+_ATPase"/>
</dbReference>
<dbReference type="Pfam" id="PF00664">
    <property type="entry name" value="ABC_membrane"/>
    <property type="match status" value="1"/>
</dbReference>